<sequence>MQTLSAWIHVWPSWKSFMKASGIRSTGHAPSCENMSTQGGWERRAAGDSIDTISKLKRDAVRSDLEGPGVRRGGTADPADLRATGTRTGAPFFRLLG</sequence>
<evidence type="ECO:0000313" key="3">
    <source>
        <dbReference type="Proteomes" id="UP000502196"/>
    </source>
</evidence>
<proteinExistence type="predicted"/>
<evidence type="ECO:0000256" key="1">
    <source>
        <dbReference type="SAM" id="MobiDB-lite"/>
    </source>
</evidence>
<dbReference type="EMBL" id="LR792683">
    <property type="protein sequence ID" value="CAB3396314.1"/>
    <property type="molecule type" value="Genomic_DNA"/>
</dbReference>
<organism evidence="2 3">
    <name type="scientific">Kyrpidia spormannii</name>
    <dbReference type="NCBI Taxonomy" id="2055160"/>
    <lineage>
        <taxon>Bacteria</taxon>
        <taxon>Bacillati</taxon>
        <taxon>Bacillota</taxon>
        <taxon>Bacilli</taxon>
        <taxon>Bacillales</taxon>
        <taxon>Alicyclobacillaceae</taxon>
        <taxon>Kyrpidia</taxon>
    </lineage>
</organism>
<dbReference type="Proteomes" id="UP000502196">
    <property type="component" value="Chromosome"/>
</dbReference>
<accession>A0A6F9EJ45</accession>
<protein>
    <submittedName>
        <fullName evidence="2">Uncharacterized protein</fullName>
    </submittedName>
</protein>
<evidence type="ECO:0000313" key="2">
    <source>
        <dbReference type="EMBL" id="CAB3396314.1"/>
    </source>
</evidence>
<feature type="region of interest" description="Disordered" evidence="1">
    <location>
        <begin position="61"/>
        <end position="85"/>
    </location>
</feature>
<dbReference type="AlphaFoldDB" id="A0A6F9EJ45"/>
<reference evidence="2 3" key="1">
    <citation type="submission" date="2020-04" db="EMBL/GenBank/DDBJ databases">
        <authorList>
            <person name="Hogendoorn C."/>
        </authorList>
    </citation>
    <scope>NUCLEOTIDE SEQUENCE [LARGE SCALE GENOMIC DNA]</scope>
    <source>
        <strain evidence="2">COOX1</strain>
    </source>
</reference>
<name>A0A6F9EJ45_9BACL</name>
<gene>
    <name evidence="2" type="ORF">COOX1_3560</name>
</gene>